<name>A0A2P2P8T5_RHIMU</name>
<accession>A0A2P2P8T5</accession>
<organism evidence="1">
    <name type="scientific">Rhizophora mucronata</name>
    <name type="common">Asiatic mangrove</name>
    <dbReference type="NCBI Taxonomy" id="61149"/>
    <lineage>
        <taxon>Eukaryota</taxon>
        <taxon>Viridiplantae</taxon>
        <taxon>Streptophyta</taxon>
        <taxon>Embryophyta</taxon>
        <taxon>Tracheophyta</taxon>
        <taxon>Spermatophyta</taxon>
        <taxon>Magnoliopsida</taxon>
        <taxon>eudicotyledons</taxon>
        <taxon>Gunneridae</taxon>
        <taxon>Pentapetalae</taxon>
        <taxon>rosids</taxon>
        <taxon>fabids</taxon>
        <taxon>Malpighiales</taxon>
        <taxon>Rhizophoraceae</taxon>
        <taxon>Rhizophora</taxon>
    </lineage>
</organism>
<dbReference type="AlphaFoldDB" id="A0A2P2P8T5"/>
<reference evidence="1" key="1">
    <citation type="submission" date="2018-02" db="EMBL/GenBank/DDBJ databases">
        <title>Rhizophora mucronata_Transcriptome.</title>
        <authorList>
            <person name="Meera S.P."/>
            <person name="Sreeshan A."/>
            <person name="Augustine A."/>
        </authorList>
    </citation>
    <scope>NUCLEOTIDE SEQUENCE</scope>
    <source>
        <tissue evidence="1">Leaf</tissue>
    </source>
</reference>
<evidence type="ECO:0000313" key="1">
    <source>
        <dbReference type="EMBL" id="MBX51156.1"/>
    </source>
</evidence>
<protein>
    <submittedName>
        <fullName evidence="1">Uncharacterized protein</fullName>
    </submittedName>
</protein>
<dbReference type="EMBL" id="GGEC01070672">
    <property type="protein sequence ID" value="MBX51156.1"/>
    <property type="molecule type" value="Transcribed_RNA"/>
</dbReference>
<proteinExistence type="predicted"/>
<sequence>MAALSPMPISSSIPLAGEFSASKRGKKRLVESIKKQHSYEYDGPGD</sequence>